<evidence type="ECO:0000313" key="1">
    <source>
        <dbReference type="EMBL" id="CRK44302.1"/>
    </source>
</evidence>
<accession>A0A0G4NCX0</accession>
<name>A0A0G4NCX0_VERLO</name>
<dbReference type="AlphaFoldDB" id="A0A0G4NCX0"/>
<gene>
    <name evidence="1" type="ORF">BN1723_000988</name>
</gene>
<sequence>MLIKFATQSDEPLGRADYVPSSEVVASVDVGECGMFGGIPLVKGFGNPSKVHLHGSRSFVIQMGAGLKIVRQSIDYALEGGAGIDRVGVEPVLHVAKEPGTRSISDIWRPSSSVSYDLVWIQKYLIYVADDEPVGHLSYR</sequence>
<evidence type="ECO:0000313" key="2">
    <source>
        <dbReference type="Proteomes" id="UP000045706"/>
    </source>
</evidence>
<dbReference type="EMBL" id="CVQI01033939">
    <property type="protein sequence ID" value="CRK44302.1"/>
    <property type="molecule type" value="Genomic_DNA"/>
</dbReference>
<proteinExistence type="predicted"/>
<organism evidence="1 2">
    <name type="scientific">Verticillium longisporum</name>
    <name type="common">Verticillium dahliae var. longisporum</name>
    <dbReference type="NCBI Taxonomy" id="100787"/>
    <lineage>
        <taxon>Eukaryota</taxon>
        <taxon>Fungi</taxon>
        <taxon>Dikarya</taxon>
        <taxon>Ascomycota</taxon>
        <taxon>Pezizomycotina</taxon>
        <taxon>Sordariomycetes</taxon>
        <taxon>Hypocreomycetidae</taxon>
        <taxon>Glomerellales</taxon>
        <taxon>Plectosphaerellaceae</taxon>
        <taxon>Verticillium</taxon>
    </lineage>
</organism>
<reference evidence="2" key="1">
    <citation type="submission" date="2015-05" db="EMBL/GenBank/DDBJ databases">
        <authorList>
            <person name="Fogelqvist Johan"/>
        </authorList>
    </citation>
    <scope>NUCLEOTIDE SEQUENCE [LARGE SCALE GENOMIC DNA]</scope>
</reference>
<dbReference type="Proteomes" id="UP000045706">
    <property type="component" value="Unassembled WGS sequence"/>
</dbReference>
<feature type="non-terminal residue" evidence="1">
    <location>
        <position position="140"/>
    </location>
</feature>
<protein>
    <submittedName>
        <fullName evidence="1">Uncharacterized protein</fullName>
    </submittedName>
</protein>